<dbReference type="InterPro" id="IPR000014">
    <property type="entry name" value="PAS"/>
</dbReference>
<dbReference type="InterPro" id="IPR035965">
    <property type="entry name" value="PAS-like_dom_sf"/>
</dbReference>
<organism evidence="5 6">
    <name type="scientific">Hylemonella gracilis</name>
    <dbReference type="NCBI Taxonomy" id="80880"/>
    <lineage>
        <taxon>Bacteria</taxon>
        <taxon>Pseudomonadati</taxon>
        <taxon>Pseudomonadota</taxon>
        <taxon>Betaproteobacteria</taxon>
        <taxon>Burkholderiales</taxon>
        <taxon>Comamonadaceae</taxon>
        <taxon>Hylemonella</taxon>
    </lineage>
</organism>
<dbReference type="SMART" id="SM00091">
    <property type="entry name" value="PAS"/>
    <property type="match status" value="2"/>
</dbReference>
<dbReference type="SUPFAM" id="SSF55785">
    <property type="entry name" value="PYP-like sensor domain (PAS domain)"/>
    <property type="match status" value="2"/>
</dbReference>
<dbReference type="AlphaFoldDB" id="A0A4P6UM11"/>
<dbReference type="OrthoDB" id="9813903at2"/>
<evidence type="ECO:0000313" key="6">
    <source>
        <dbReference type="Proteomes" id="UP000292939"/>
    </source>
</evidence>
<dbReference type="Gene3D" id="3.30.450.20">
    <property type="entry name" value="PAS domain"/>
    <property type="match status" value="2"/>
</dbReference>
<dbReference type="InterPro" id="IPR035919">
    <property type="entry name" value="EAL_sf"/>
</dbReference>
<dbReference type="PANTHER" id="PTHR44757:SF2">
    <property type="entry name" value="BIOFILM ARCHITECTURE MAINTENANCE PROTEIN MBAA"/>
    <property type="match status" value="1"/>
</dbReference>
<reference evidence="5 6" key="1">
    <citation type="submission" date="2018-07" db="EMBL/GenBank/DDBJ databases">
        <title>Exploring interactions and the metabolic potential of the ultra-small soil bacteria Hylemonella gracilis.</title>
        <authorList>
            <person name="Tyc O."/>
            <person name="Kulkarni P."/>
            <person name="Gawehns F."/>
            <person name="Hundscheid M."/>
            <person name="Zweers H."/>
            <person name="Garbeva P."/>
        </authorList>
    </citation>
    <scope>NUCLEOTIDE SEQUENCE [LARGE SCALE GENOMIC DNA]</scope>
    <source>
        <strain evidence="5 6">NS1</strain>
    </source>
</reference>
<protein>
    <submittedName>
        <fullName evidence="5">EAL domain-containing protein</fullName>
    </submittedName>
</protein>
<dbReference type="PROSITE" id="PS50883">
    <property type="entry name" value="EAL"/>
    <property type="match status" value="1"/>
</dbReference>
<dbReference type="Pfam" id="PF00563">
    <property type="entry name" value="EAL"/>
    <property type="match status" value="1"/>
</dbReference>
<dbReference type="GO" id="GO:0006355">
    <property type="term" value="P:regulation of DNA-templated transcription"/>
    <property type="evidence" value="ECO:0007669"/>
    <property type="project" value="InterPro"/>
</dbReference>
<evidence type="ECO:0000259" key="4">
    <source>
        <dbReference type="PROSITE" id="PS50887"/>
    </source>
</evidence>
<dbReference type="CDD" id="cd01948">
    <property type="entry name" value="EAL"/>
    <property type="match status" value="1"/>
</dbReference>
<dbReference type="Gene3D" id="3.30.450.40">
    <property type="match status" value="1"/>
</dbReference>
<dbReference type="SUPFAM" id="SSF141868">
    <property type="entry name" value="EAL domain-like"/>
    <property type="match status" value="1"/>
</dbReference>
<dbReference type="PROSITE" id="PS50113">
    <property type="entry name" value="PAC"/>
    <property type="match status" value="2"/>
</dbReference>
<dbReference type="InterPro" id="IPR001633">
    <property type="entry name" value="EAL_dom"/>
</dbReference>
<dbReference type="SUPFAM" id="SSF55073">
    <property type="entry name" value="Nucleotide cyclase"/>
    <property type="match status" value="1"/>
</dbReference>
<dbReference type="FunFam" id="3.30.70.270:FF:000001">
    <property type="entry name" value="Diguanylate cyclase domain protein"/>
    <property type="match status" value="1"/>
</dbReference>
<dbReference type="PIRSF" id="PIRSF005925">
    <property type="entry name" value="Dos"/>
    <property type="match status" value="1"/>
</dbReference>
<dbReference type="NCBIfam" id="TIGR00229">
    <property type="entry name" value="sensory_box"/>
    <property type="match status" value="2"/>
</dbReference>
<feature type="domain" description="EAL" evidence="3">
    <location>
        <begin position="600"/>
        <end position="855"/>
    </location>
</feature>
<dbReference type="NCBIfam" id="TIGR00254">
    <property type="entry name" value="GGDEF"/>
    <property type="match status" value="1"/>
</dbReference>
<dbReference type="InterPro" id="IPR001610">
    <property type="entry name" value="PAC"/>
</dbReference>
<feature type="domain" description="PAS" evidence="1">
    <location>
        <begin position="16"/>
        <end position="70"/>
    </location>
</feature>
<dbReference type="InterPro" id="IPR013767">
    <property type="entry name" value="PAS_fold"/>
</dbReference>
<proteinExistence type="predicted"/>
<dbReference type="SMART" id="SM00267">
    <property type="entry name" value="GGDEF"/>
    <property type="match status" value="1"/>
</dbReference>
<dbReference type="Pfam" id="PF13426">
    <property type="entry name" value="PAS_9"/>
    <property type="match status" value="1"/>
</dbReference>
<dbReference type="Pfam" id="PF00990">
    <property type="entry name" value="GGDEF"/>
    <property type="match status" value="1"/>
</dbReference>
<dbReference type="PROSITE" id="PS50112">
    <property type="entry name" value="PAS"/>
    <property type="match status" value="2"/>
</dbReference>
<feature type="domain" description="PAS" evidence="1">
    <location>
        <begin position="140"/>
        <end position="192"/>
    </location>
</feature>
<evidence type="ECO:0000259" key="1">
    <source>
        <dbReference type="PROSITE" id="PS50112"/>
    </source>
</evidence>
<evidence type="ECO:0000313" key="5">
    <source>
        <dbReference type="EMBL" id="QBK06478.1"/>
    </source>
</evidence>
<dbReference type="EMBL" id="CP031395">
    <property type="protein sequence ID" value="QBK06478.1"/>
    <property type="molecule type" value="Genomic_DNA"/>
</dbReference>
<dbReference type="Pfam" id="PF00989">
    <property type="entry name" value="PAS"/>
    <property type="match status" value="1"/>
</dbReference>
<dbReference type="Gene3D" id="3.20.20.450">
    <property type="entry name" value="EAL domain"/>
    <property type="match status" value="1"/>
</dbReference>
<dbReference type="SMART" id="SM00086">
    <property type="entry name" value="PAC"/>
    <property type="match status" value="2"/>
</dbReference>
<dbReference type="PANTHER" id="PTHR44757">
    <property type="entry name" value="DIGUANYLATE CYCLASE DGCP"/>
    <property type="match status" value="1"/>
</dbReference>
<dbReference type="InterPro" id="IPR000160">
    <property type="entry name" value="GGDEF_dom"/>
</dbReference>
<dbReference type="InterPro" id="IPR000700">
    <property type="entry name" value="PAS-assoc_C"/>
</dbReference>
<feature type="domain" description="GGDEF" evidence="4">
    <location>
        <begin position="459"/>
        <end position="591"/>
    </location>
</feature>
<dbReference type="SMART" id="SM00052">
    <property type="entry name" value="EAL"/>
    <property type="match status" value="1"/>
</dbReference>
<feature type="domain" description="PAC" evidence="2">
    <location>
        <begin position="93"/>
        <end position="143"/>
    </location>
</feature>
<gene>
    <name evidence="5" type="ORF">DW355_09225</name>
</gene>
<dbReference type="InterPro" id="IPR052155">
    <property type="entry name" value="Biofilm_reg_signaling"/>
</dbReference>
<dbReference type="InterPro" id="IPR029016">
    <property type="entry name" value="GAF-like_dom_sf"/>
</dbReference>
<dbReference type="PROSITE" id="PS50887">
    <property type="entry name" value="GGDEF"/>
    <property type="match status" value="1"/>
</dbReference>
<sequence length="877" mass="96398">MDAGQTHGVAPSERLYKETLEQTLEQAVDAVVVIDQDNRVTLINAAAEALWGWPREQVLGRNVSMLVPRELRDRHDAYINANRHTGVDRIVGTSREVPIHRRDGQLRWAAMSISRVRVDGQVLYTAFLKDVTAQRAQRERMRLLSQVADHSGSAITITGADQRIVYINAGFTHWLGYEPSEALGRPIQDLLHGPHTDPAVIEATRQATLMGQSLRAEALFYGKSGRPLWVSITMNPVHDTLGRLENMVTVLVDITLTKMPELLQSKVLDAMAHDAATADIARMLCEQAERIAPELAVCLAVVDAEGCLHTLAAPSLLPEVCAQIDGFPVGAEIRCCGTAATTGAAVLTDDIATDPRWPVREAYLAHGLRACWTSPIQASDGALLGILTFHYREPGAPNPLHHRLMDVGLHLGALLLEREREREHIRQLAYYDTLTGLPNRRMLLAQLTRLLHAAHSEDSPLALAFVDLDRFKQVNDTHGHLAGDALLRTLAHRLRGAARPGDVIARMGGDEFVLVLPDCTATQAGACMERLLLACREPVDLSDCTLRPSASIGVALYPEDGGDTRTLMRNADLAMYQAKASGGNGLHFYNASMNLRTQERALLAHDLRQALHDEALELHYQPQVDSRDPRALHGVEALLRWTHPRQGAVEPTRVISLAEECGLMRELTDWVLNEACQQLARWRAQGMAIQRVAVNLSASSFHDTDLPALLLRTLHRHGLQARDLVAEVSETVMLAPDPVVLATARAMGEHGIALSLDDFGTGYSSLGLLHRLPIQELKLDRSFVLDIEDNPRTRALADAVLKIGHNLGQQVIAEGVETEAQRRFLVDSGCTTLQGYLFAPPMSALALERWVSDNAAQADCNNHYKLQTSLLVAQGGR</sequence>
<dbReference type="InterPro" id="IPR003018">
    <property type="entry name" value="GAF"/>
</dbReference>
<dbReference type="SUPFAM" id="SSF55781">
    <property type="entry name" value="GAF domain-like"/>
    <property type="match status" value="1"/>
</dbReference>
<name>A0A4P6UM11_9BURK</name>
<dbReference type="Pfam" id="PF13185">
    <property type="entry name" value="GAF_2"/>
    <property type="match status" value="1"/>
</dbReference>
<dbReference type="InterPro" id="IPR029787">
    <property type="entry name" value="Nucleotide_cyclase"/>
</dbReference>
<accession>A0A4P6UM11</accession>
<dbReference type="GO" id="GO:0003824">
    <property type="term" value="F:catalytic activity"/>
    <property type="evidence" value="ECO:0007669"/>
    <property type="project" value="UniProtKB-ARBA"/>
</dbReference>
<dbReference type="Proteomes" id="UP000292939">
    <property type="component" value="Chromosome"/>
</dbReference>
<dbReference type="CDD" id="cd00130">
    <property type="entry name" value="PAS"/>
    <property type="match status" value="2"/>
</dbReference>
<dbReference type="InterPro" id="IPR043128">
    <property type="entry name" value="Rev_trsase/Diguanyl_cyclase"/>
</dbReference>
<dbReference type="CDD" id="cd01949">
    <property type="entry name" value="GGDEF"/>
    <property type="match status" value="1"/>
</dbReference>
<dbReference type="KEGG" id="hgr:DW355_09225"/>
<feature type="domain" description="PAC" evidence="2">
    <location>
        <begin position="214"/>
        <end position="266"/>
    </location>
</feature>
<evidence type="ECO:0000259" key="2">
    <source>
        <dbReference type="PROSITE" id="PS50113"/>
    </source>
</evidence>
<dbReference type="Gene3D" id="3.30.70.270">
    <property type="match status" value="1"/>
</dbReference>
<dbReference type="InterPro" id="IPR012226">
    <property type="entry name" value="Diguanyl_cyclase/Pdiesterase"/>
</dbReference>
<evidence type="ECO:0000259" key="3">
    <source>
        <dbReference type="PROSITE" id="PS50883"/>
    </source>
</evidence>